<organism evidence="7 8">
    <name type="scientific">Mycena albidolilacea</name>
    <dbReference type="NCBI Taxonomy" id="1033008"/>
    <lineage>
        <taxon>Eukaryota</taxon>
        <taxon>Fungi</taxon>
        <taxon>Dikarya</taxon>
        <taxon>Basidiomycota</taxon>
        <taxon>Agaricomycotina</taxon>
        <taxon>Agaricomycetes</taxon>
        <taxon>Agaricomycetidae</taxon>
        <taxon>Agaricales</taxon>
        <taxon>Marasmiineae</taxon>
        <taxon>Mycenaceae</taxon>
        <taxon>Mycena</taxon>
    </lineage>
</organism>
<feature type="region of interest" description="Disordered" evidence="5">
    <location>
        <begin position="185"/>
        <end position="208"/>
    </location>
</feature>
<protein>
    <recommendedName>
        <fullName evidence="6">DNA endonuclease activator Ctp1 C-terminal domain-containing protein</fullName>
    </recommendedName>
</protein>
<dbReference type="GO" id="GO:0005634">
    <property type="term" value="C:nucleus"/>
    <property type="evidence" value="ECO:0007669"/>
    <property type="project" value="UniProtKB-SubCell"/>
</dbReference>
<reference evidence="7" key="1">
    <citation type="submission" date="2023-03" db="EMBL/GenBank/DDBJ databases">
        <title>Massive genome expansion in bonnet fungi (Mycena s.s.) driven by repeated elements and novel gene families across ecological guilds.</title>
        <authorList>
            <consortium name="Lawrence Berkeley National Laboratory"/>
            <person name="Harder C.B."/>
            <person name="Miyauchi S."/>
            <person name="Viragh M."/>
            <person name="Kuo A."/>
            <person name="Thoen E."/>
            <person name="Andreopoulos B."/>
            <person name="Lu D."/>
            <person name="Skrede I."/>
            <person name="Drula E."/>
            <person name="Henrissat B."/>
            <person name="Morin E."/>
            <person name="Kohler A."/>
            <person name="Barry K."/>
            <person name="LaButti K."/>
            <person name="Morin E."/>
            <person name="Salamov A."/>
            <person name="Lipzen A."/>
            <person name="Mereny Z."/>
            <person name="Hegedus B."/>
            <person name="Baldrian P."/>
            <person name="Stursova M."/>
            <person name="Weitz H."/>
            <person name="Taylor A."/>
            <person name="Grigoriev I.V."/>
            <person name="Nagy L.G."/>
            <person name="Martin F."/>
            <person name="Kauserud H."/>
        </authorList>
    </citation>
    <scope>NUCLEOTIDE SEQUENCE</scope>
    <source>
        <strain evidence="7">CBHHK002</strain>
    </source>
</reference>
<dbReference type="InterPro" id="IPR013882">
    <property type="entry name" value="Ctp1_C"/>
</dbReference>
<feature type="region of interest" description="Disordered" evidence="5">
    <location>
        <begin position="352"/>
        <end position="471"/>
    </location>
</feature>
<dbReference type="PANTHER" id="PTHR15107:SF0">
    <property type="entry name" value="DNA ENDONUCLEASE ACTIVATOR CTP1 C-TERMINAL DOMAIN-CONTAINING PROTEIN"/>
    <property type="match status" value="1"/>
</dbReference>
<evidence type="ECO:0000259" key="6">
    <source>
        <dbReference type="Pfam" id="PF08573"/>
    </source>
</evidence>
<name>A0AAD7AEQ0_9AGAR</name>
<feature type="compositionally biased region" description="Basic and acidic residues" evidence="5">
    <location>
        <begin position="196"/>
        <end position="205"/>
    </location>
</feature>
<feature type="compositionally biased region" description="Low complexity" evidence="5">
    <location>
        <begin position="458"/>
        <end position="469"/>
    </location>
</feature>
<keyword evidence="2" id="KW-0227">DNA damage</keyword>
<feature type="region of interest" description="Disordered" evidence="5">
    <location>
        <begin position="544"/>
        <end position="591"/>
    </location>
</feature>
<accession>A0AAD7AEQ0</accession>
<feature type="region of interest" description="Disordered" evidence="5">
    <location>
        <begin position="625"/>
        <end position="649"/>
    </location>
</feature>
<evidence type="ECO:0000256" key="3">
    <source>
        <dbReference type="ARBA" id="ARBA00023242"/>
    </source>
</evidence>
<keyword evidence="3" id="KW-0539">Nucleus</keyword>
<dbReference type="Pfam" id="PF08573">
    <property type="entry name" value="SAE2"/>
    <property type="match status" value="1"/>
</dbReference>
<evidence type="ECO:0000313" key="8">
    <source>
        <dbReference type="Proteomes" id="UP001218218"/>
    </source>
</evidence>
<dbReference type="GO" id="GO:0010792">
    <property type="term" value="P:DNA double-strand break processing involved in repair via single-strand annealing"/>
    <property type="evidence" value="ECO:0007669"/>
    <property type="project" value="TreeGrafter"/>
</dbReference>
<dbReference type="PANTHER" id="PTHR15107">
    <property type="entry name" value="RETINOBLASTOMA BINDING PROTEIN 8"/>
    <property type="match status" value="1"/>
</dbReference>
<gene>
    <name evidence="7" type="ORF">DFH08DRAFT_770865</name>
</gene>
<feature type="region of interest" description="Disordered" evidence="5">
    <location>
        <begin position="235"/>
        <end position="321"/>
    </location>
</feature>
<evidence type="ECO:0000256" key="5">
    <source>
        <dbReference type="SAM" id="MobiDB-lite"/>
    </source>
</evidence>
<dbReference type="Proteomes" id="UP001218218">
    <property type="component" value="Unassembled WGS sequence"/>
</dbReference>
<comment type="subcellular location">
    <subcellularLocation>
        <location evidence="1">Nucleus</location>
    </subcellularLocation>
</comment>
<feature type="compositionally biased region" description="Low complexity" evidence="5">
    <location>
        <begin position="238"/>
        <end position="252"/>
    </location>
</feature>
<dbReference type="EMBL" id="JARIHO010000008">
    <property type="protein sequence ID" value="KAJ7356729.1"/>
    <property type="molecule type" value="Genomic_DNA"/>
</dbReference>
<evidence type="ECO:0000256" key="1">
    <source>
        <dbReference type="ARBA" id="ARBA00004123"/>
    </source>
</evidence>
<evidence type="ECO:0000256" key="4">
    <source>
        <dbReference type="SAM" id="Coils"/>
    </source>
</evidence>
<evidence type="ECO:0000313" key="7">
    <source>
        <dbReference type="EMBL" id="KAJ7356729.1"/>
    </source>
</evidence>
<evidence type="ECO:0000256" key="2">
    <source>
        <dbReference type="ARBA" id="ARBA00022763"/>
    </source>
</evidence>
<sequence length="649" mass="72213">MPPANITGADLRVRDKAIEEKHSKEVAALNAKIQRLRHAYDGRSDEYFASVNYGHRIADLLGFRSLDEVQTFIELADEVVKYKDLANHVDELKAELAIERRDKQAMEHDLIDVTEERDLLKVALAEQSAKLAESSAEALAKELVALQSRYNEVSERANRADIEIKDNMAKWRAFKKWMQNDEKEFKEKKKSLSSVERMREREASQLKRRQKLKEVGLDRDDDPPNELVVVHETPIQKTTRSTMPPTFSSSPTVIASERATPAAKDTGKSPVASSTRTPLQFVHIRGQTTTNPHSSPLPPSSPMQSNDVIDLSETQDDSQGPLFAQEIPARPEEDEGEDEVIGISFPATPAMKQKSLAAPHPALPARPNFPQFGVDHPRKQQRITDVFTAAPARARARPDSEHADQEPPRKIRRFSSPVRAPLGVTSPNGVRTSRNSVGGGTSRGSENRAGRRGNKDQAPASTPANTSASKQLADYSAFKGRGRYGKAAAGNDAINSSYAIDPARNGGVDFQYDAVVRGKDDRRRMDGGDCECCRDYYEAVGPMPSRLQPPLWRSPRKSGSTDNDGGYKPCRNGNGRGGREESIQAHKQAISRHRHDWAQGTTPPSYWNIGFPSTQEAQMINEKAAEMQQQKMRMVQQEAENGGRYYKTR</sequence>
<dbReference type="InterPro" id="IPR033316">
    <property type="entry name" value="RBBP8-like"/>
</dbReference>
<feature type="coiled-coil region" evidence="4">
    <location>
        <begin position="75"/>
        <end position="163"/>
    </location>
</feature>
<keyword evidence="4" id="KW-0175">Coiled coil</keyword>
<proteinExistence type="predicted"/>
<feature type="domain" description="DNA endonuclease activator Ctp1 C-terminal" evidence="6">
    <location>
        <begin position="511"/>
        <end position="616"/>
    </location>
</feature>
<comment type="caution">
    <text evidence="7">The sequence shown here is derived from an EMBL/GenBank/DDBJ whole genome shotgun (WGS) entry which is preliminary data.</text>
</comment>
<feature type="compositionally biased region" description="Low complexity" evidence="5">
    <location>
        <begin position="356"/>
        <end position="366"/>
    </location>
</feature>
<keyword evidence="8" id="KW-1185">Reference proteome</keyword>
<dbReference type="AlphaFoldDB" id="A0AAD7AEQ0"/>
<feature type="compositionally biased region" description="Basic and acidic residues" evidence="5">
    <location>
        <begin position="445"/>
        <end position="455"/>
    </location>
</feature>
<feature type="compositionally biased region" description="Basic and acidic residues" evidence="5">
    <location>
        <begin position="396"/>
        <end position="409"/>
    </location>
</feature>
<dbReference type="GO" id="GO:0003684">
    <property type="term" value="F:damaged DNA binding"/>
    <property type="evidence" value="ECO:0007669"/>
    <property type="project" value="TreeGrafter"/>
</dbReference>
<feature type="compositionally biased region" description="Polar residues" evidence="5">
    <location>
        <begin position="425"/>
        <end position="436"/>
    </location>
</feature>